<dbReference type="Proteomes" id="UP000299102">
    <property type="component" value="Unassembled WGS sequence"/>
</dbReference>
<feature type="compositionally biased region" description="Gly residues" evidence="1">
    <location>
        <begin position="16"/>
        <end position="29"/>
    </location>
</feature>
<name>A0A4C1U6L3_EUMVA</name>
<keyword evidence="3" id="KW-1185">Reference proteome</keyword>
<comment type="caution">
    <text evidence="2">The sequence shown here is derived from an EMBL/GenBank/DDBJ whole genome shotgun (WGS) entry which is preliminary data.</text>
</comment>
<dbReference type="AlphaFoldDB" id="A0A4C1U6L3"/>
<evidence type="ECO:0000256" key="1">
    <source>
        <dbReference type="SAM" id="MobiDB-lite"/>
    </source>
</evidence>
<proteinExistence type="predicted"/>
<feature type="region of interest" description="Disordered" evidence="1">
    <location>
        <begin position="1"/>
        <end position="29"/>
    </location>
</feature>
<accession>A0A4C1U6L3</accession>
<dbReference type="EMBL" id="BGZK01000135">
    <property type="protein sequence ID" value="GBP22012.1"/>
    <property type="molecule type" value="Genomic_DNA"/>
</dbReference>
<gene>
    <name evidence="2" type="ORF">EVAR_18653_1</name>
</gene>
<sequence>MMVESSRALSSNQKGHGAGAGAAGRGRGAAGGRTGLNLIREGPASGTCDCYKSKLDLRKEVEESTGCLRTIKSRIPTLTMRELIKTYSLKSRVVLVVGTIYSLVV</sequence>
<evidence type="ECO:0000313" key="2">
    <source>
        <dbReference type="EMBL" id="GBP22012.1"/>
    </source>
</evidence>
<reference evidence="2 3" key="1">
    <citation type="journal article" date="2019" name="Commun. Biol.">
        <title>The bagworm genome reveals a unique fibroin gene that provides high tensile strength.</title>
        <authorList>
            <person name="Kono N."/>
            <person name="Nakamura H."/>
            <person name="Ohtoshi R."/>
            <person name="Tomita M."/>
            <person name="Numata K."/>
            <person name="Arakawa K."/>
        </authorList>
    </citation>
    <scope>NUCLEOTIDE SEQUENCE [LARGE SCALE GENOMIC DNA]</scope>
</reference>
<protein>
    <submittedName>
        <fullName evidence="2">Uncharacterized protein</fullName>
    </submittedName>
</protein>
<organism evidence="2 3">
    <name type="scientific">Eumeta variegata</name>
    <name type="common">Bagworm moth</name>
    <name type="synonym">Eumeta japonica</name>
    <dbReference type="NCBI Taxonomy" id="151549"/>
    <lineage>
        <taxon>Eukaryota</taxon>
        <taxon>Metazoa</taxon>
        <taxon>Ecdysozoa</taxon>
        <taxon>Arthropoda</taxon>
        <taxon>Hexapoda</taxon>
        <taxon>Insecta</taxon>
        <taxon>Pterygota</taxon>
        <taxon>Neoptera</taxon>
        <taxon>Endopterygota</taxon>
        <taxon>Lepidoptera</taxon>
        <taxon>Glossata</taxon>
        <taxon>Ditrysia</taxon>
        <taxon>Tineoidea</taxon>
        <taxon>Psychidae</taxon>
        <taxon>Oiketicinae</taxon>
        <taxon>Eumeta</taxon>
    </lineage>
</organism>
<evidence type="ECO:0000313" key="3">
    <source>
        <dbReference type="Proteomes" id="UP000299102"/>
    </source>
</evidence>